<organism evidence="4 5">
    <name type="scientific">Sulfurimicrobium lacus</name>
    <dbReference type="NCBI Taxonomy" id="2715678"/>
    <lineage>
        <taxon>Bacteria</taxon>
        <taxon>Pseudomonadati</taxon>
        <taxon>Pseudomonadota</taxon>
        <taxon>Betaproteobacteria</taxon>
        <taxon>Nitrosomonadales</taxon>
        <taxon>Sulfuricellaceae</taxon>
        <taxon>Sulfurimicrobium</taxon>
    </lineage>
</organism>
<keyword evidence="2" id="KW-0812">Transmembrane</keyword>
<sequence length="454" mass="49628">MNMMTHRFVPTLLMLLATGLVLAQDGDAGTSPRTPDGSDAGGAYARQRPPENATQEERRAFYQKRATERAKTEESGAPIADHATAPTTAHATDGHRMGGMRPDSTGNGQKPGTATAMPPLATAKPDEANRNGNGGRPGGMGMGMRSGGAVWLSDSPPMRGDGPPRRGMGGMAMGGERSGPPVKRLWLRSGSDPQKSSFYREVSGAAPEILLVTPQGKPEGAPLPPATEGRRNLSFEMPTQGVYRLYVTTRKLQGDTLNVSVAKAEVNNFSHGGDEEEIAKAATAPRALESAAIEIVREKLPNEKLFFQLKSGDEQAFFVLQKGLPLQDARVRFVSHQGWIKEAVSDEQGRVSFQILRDYFPPWNDFQKRFKATFLLIAEANAAEAGRYQDQPYANVRYQATLSGSYYPSPEDYRSYAWGLGVALLIALFCGTAVYLYRRRRVKPFREVRFDDAR</sequence>
<accession>A0A6F8V874</accession>
<keyword evidence="3" id="KW-0732">Signal</keyword>
<feature type="region of interest" description="Disordered" evidence="1">
    <location>
        <begin position="26"/>
        <end position="147"/>
    </location>
</feature>
<reference evidence="5" key="1">
    <citation type="submission" date="2020-03" db="EMBL/GenBank/DDBJ databases">
        <title>Complete genome sequence of sulfur-oxidizing bacterium skT11.</title>
        <authorList>
            <person name="Kanda M."/>
            <person name="Kojima H."/>
            <person name="Fukui M."/>
        </authorList>
    </citation>
    <scope>NUCLEOTIDE SEQUENCE [LARGE SCALE GENOMIC DNA]</scope>
    <source>
        <strain evidence="5">skT11</strain>
    </source>
</reference>
<evidence type="ECO:0000256" key="1">
    <source>
        <dbReference type="SAM" id="MobiDB-lite"/>
    </source>
</evidence>
<evidence type="ECO:0008006" key="6">
    <source>
        <dbReference type="Google" id="ProtNLM"/>
    </source>
</evidence>
<dbReference type="Proteomes" id="UP000502260">
    <property type="component" value="Chromosome"/>
</dbReference>
<name>A0A6F8V874_9PROT</name>
<dbReference type="KEGG" id="slac:SKTS_00580"/>
<protein>
    <recommendedName>
        <fullName evidence="6">Polyferredoxin-like protein</fullName>
    </recommendedName>
</protein>
<dbReference type="AlphaFoldDB" id="A0A6F8V874"/>
<keyword evidence="2" id="KW-0472">Membrane</keyword>
<dbReference type="EMBL" id="AP022853">
    <property type="protein sequence ID" value="BCB25172.1"/>
    <property type="molecule type" value="Genomic_DNA"/>
</dbReference>
<evidence type="ECO:0000256" key="2">
    <source>
        <dbReference type="SAM" id="Phobius"/>
    </source>
</evidence>
<feature type="chain" id="PRO_5026309256" description="Polyferredoxin-like protein" evidence="3">
    <location>
        <begin position="24"/>
        <end position="454"/>
    </location>
</feature>
<gene>
    <name evidence="4" type="ORF">SKTS_00580</name>
</gene>
<keyword evidence="2" id="KW-1133">Transmembrane helix</keyword>
<feature type="transmembrane region" description="Helical" evidence="2">
    <location>
        <begin position="416"/>
        <end position="437"/>
    </location>
</feature>
<evidence type="ECO:0000313" key="5">
    <source>
        <dbReference type="Proteomes" id="UP000502260"/>
    </source>
</evidence>
<feature type="compositionally biased region" description="Gly residues" evidence="1">
    <location>
        <begin position="132"/>
        <end position="146"/>
    </location>
</feature>
<feature type="signal peptide" evidence="3">
    <location>
        <begin position="1"/>
        <end position="23"/>
    </location>
</feature>
<evidence type="ECO:0000256" key="3">
    <source>
        <dbReference type="SAM" id="SignalP"/>
    </source>
</evidence>
<evidence type="ECO:0000313" key="4">
    <source>
        <dbReference type="EMBL" id="BCB25172.1"/>
    </source>
</evidence>
<keyword evidence="5" id="KW-1185">Reference proteome</keyword>
<feature type="compositionally biased region" description="Basic and acidic residues" evidence="1">
    <location>
        <begin position="55"/>
        <end position="74"/>
    </location>
</feature>
<proteinExistence type="predicted"/>
<feature type="compositionally biased region" description="Low complexity" evidence="1">
    <location>
        <begin position="77"/>
        <end position="91"/>
    </location>
</feature>